<comment type="caution">
    <text evidence="5">The sequence shown here is derived from an EMBL/GenBank/DDBJ whole genome shotgun (WGS) entry which is preliminary data.</text>
</comment>
<keyword evidence="3" id="KW-1133">Transmembrane helix</keyword>
<keyword evidence="6" id="KW-1185">Reference proteome</keyword>
<feature type="compositionally biased region" description="Basic and acidic residues" evidence="2">
    <location>
        <begin position="1"/>
        <end position="12"/>
    </location>
</feature>
<comment type="similarity">
    <text evidence="1">Belongs to the CapA family.</text>
</comment>
<gene>
    <name evidence="5" type="ORF">FNY66_14685</name>
</gene>
<dbReference type="RefSeq" id="WP_150311621.1">
    <property type="nucleotide sequence ID" value="NZ_VMSO01000036.1"/>
</dbReference>
<dbReference type="EMBL" id="VMSO01000036">
    <property type="protein sequence ID" value="KAA8500215.1"/>
    <property type="molecule type" value="Genomic_DNA"/>
</dbReference>
<feature type="transmembrane region" description="Helical" evidence="3">
    <location>
        <begin position="51"/>
        <end position="74"/>
    </location>
</feature>
<evidence type="ECO:0000256" key="1">
    <source>
        <dbReference type="ARBA" id="ARBA00005662"/>
    </source>
</evidence>
<feature type="compositionally biased region" description="Low complexity" evidence="2">
    <location>
        <begin position="20"/>
        <end position="30"/>
    </location>
</feature>
<dbReference type="PANTHER" id="PTHR33393:SF13">
    <property type="entry name" value="PGA BIOSYNTHESIS PROTEIN CAPA"/>
    <property type="match status" value="1"/>
</dbReference>
<sequence length="409" mass="44959">MNKGEDQRDKIGRTGNSTVPPGERGPQQRRPISREERMRRKRERLKRRRRIAIAILCGIVLVLILIIAGIVALVRHFTGGSDSSDKSGGQASDLTIEEQQEAEEEEAEPVSITISAAGDCTLGTDEYFDRSTSLNAYYDSNGASYFFQNVKSVFEADDLTIVNMEGTLTEETARQDKTYAFKGPAEYTQILTEGDVEAANLANNHSHDYGDQSYTDTIEALDAAGITSFGYDRTAVMDVNGVKVGLVGTYELADGMGCEDEMIANIKAVEDQGAQIVIVSFHWGLERENYPTENQVNLAHSAIDNGADLVLGHHPHVLEGIEVYKGKNIVYSLGNFCFGGNSNPSDKDTMIFQQTFTVENGELKEDNVTNIIPCSISSESGYNNYQPTPLEGDEAERVKGRIEEYSSGF</sequence>
<evidence type="ECO:0000313" key="5">
    <source>
        <dbReference type="EMBL" id="KAA8500215.1"/>
    </source>
</evidence>
<dbReference type="Gene3D" id="3.60.21.10">
    <property type="match status" value="1"/>
</dbReference>
<dbReference type="InterPro" id="IPR052169">
    <property type="entry name" value="CW_Biosynth-Accessory"/>
</dbReference>
<proteinExistence type="inferred from homology"/>
<feature type="domain" description="Capsule synthesis protein CapA" evidence="4">
    <location>
        <begin position="113"/>
        <end position="340"/>
    </location>
</feature>
<dbReference type="SMART" id="SM00854">
    <property type="entry name" value="PGA_cap"/>
    <property type="match status" value="1"/>
</dbReference>
<dbReference type="InterPro" id="IPR019079">
    <property type="entry name" value="Capsule_synth_CapA"/>
</dbReference>
<name>A0A5M9HZ64_9FIRM</name>
<reference evidence="5" key="1">
    <citation type="submission" date="2019-07" db="EMBL/GenBank/DDBJ databases">
        <authorList>
            <person name="Wongkuna S."/>
            <person name="Scaria J."/>
        </authorList>
    </citation>
    <scope>NUCLEOTIDE SEQUENCE [LARGE SCALE GENOMIC DNA]</scope>
    <source>
        <strain evidence="5">SW178</strain>
    </source>
</reference>
<evidence type="ECO:0000256" key="2">
    <source>
        <dbReference type="SAM" id="MobiDB-lite"/>
    </source>
</evidence>
<evidence type="ECO:0000259" key="4">
    <source>
        <dbReference type="SMART" id="SM00854"/>
    </source>
</evidence>
<keyword evidence="3" id="KW-0472">Membrane</keyword>
<dbReference type="PANTHER" id="PTHR33393">
    <property type="entry name" value="POLYGLUTAMINE SYNTHESIS ACCESSORY PROTEIN RV0574C-RELATED"/>
    <property type="match status" value="1"/>
</dbReference>
<dbReference type="Pfam" id="PF09587">
    <property type="entry name" value="PGA_cap"/>
    <property type="match status" value="1"/>
</dbReference>
<feature type="compositionally biased region" description="Low complexity" evidence="2">
    <location>
        <begin position="80"/>
        <end position="89"/>
    </location>
</feature>
<protein>
    <submittedName>
        <fullName evidence="5">CapA family protein</fullName>
    </submittedName>
</protein>
<accession>A0A5M9HZ64</accession>
<dbReference type="InterPro" id="IPR029052">
    <property type="entry name" value="Metallo-depent_PP-like"/>
</dbReference>
<evidence type="ECO:0000256" key="3">
    <source>
        <dbReference type="SAM" id="Phobius"/>
    </source>
</evidence>
<dbReference type="Proteomes" id="UP000322025">
    <property type="component" value="Unassembled WGS sequence"/>
</dbReference>
<dbReference type="SUPFAM" id="SSF56300">
    <property type="entry name" value="Metallo-dependent phosphatases"/>
    <property type="match status" value="1"/>
</dbReference>
<dbReference type="AlphaFoldDB" id="A0A5M9HZ64"/>
<feature type="region of interest" description="Disordered" evidence="2">
    <location>
        <begin position="1"/>
        <end position="43"/>
    </location>
</feature>
<evidence type="ECO:0000313" key="6">
    <source>
        <dbReference type="Proteomes" id="UP000322025"/>
    </source>
</evidence>
<feature type="region of interest" description="Disordered" evidence="2">
    <location>
        <begin position="80"/>
        <end position="114"/>
    </location>
</feature>
<dbReference type="CDD" id="cd07381">
    <property type="entry name" value="MPP_CapA"/>
    <property type="match status" value="1"/>
</dbReference>
<keyword evidence="3" id="KW-0812">Transmembrane</keyword>
<dbReference type="OrthoDB" id="9810906at2"/>
<feature type="compositionally biased region" description="Acidic residues" evidence="2">
    <location>
        <begin position="95"/>
        <end position="108"/>
    </location>
</feature>
<organism evidence="5 6">
    <name type="scientific">Mediterraneibacter catenae</name>
    <dbReference type="NCBI Taxonomy" id="2594882"/>
    <lineage>
        <taxon>Bacteria</taxon>
        <taxon>Bacillati</taxon>
        <taxon>Bacillota</taxon>
        <taxon>Clostridia</taxon>
        <taxon>Lachnospirales</taxon>
        <taxon>Lachnospiraceae</taxon>
        <taxon>Mediterraneibacter</taxon>
    </lineage>
</organism>